<evidence type="ECO:0000256" key="5">
    <source>
        <dbReference type="ARBA" id="ARBA00022679"/>
    </source>
</evidence>
<dbReference type="OrthoDB" id="422362at2759"/>
<evidence type="ECO:0000256" key="6">
    <source>
        <dbReference type="ARBA" id="ARBA00022691"/>
    </source>
</evidence>
<comment type="caution">
    <text evidence="10">The sequence shown here is derived from an EMBL/GenBank/DDBJ whole genome shotgun (WGS) entry which is preliminary data.</text>
</comment>
<protein>
    <submittedName>
        <fullName evidence="10">Set domain protein</fullName>
    </submittedName>
</protein>
<dbReference type="Gene3D" id="2.170.270.10">
    <property type="entry name" value="SET domain"/>
    <property type="match status" value="1"/>
</dbReference>
<dbReference type="PROSITE" id="PS50280">
    <property type="entry name" value="SET"/>
    <property type="match status" value="1"/>
</dbReference>
<reference evidence="10 11" key="1">
    <citation type="journal article" date="2013" name="Curr. Biol.">
        <title>The Genome of the Foraminiferan Reticulomyxa filosa.</title>
        <authorList>
            <person name="Glockner G."/>
            <person name="Hulsmann N."/>
            <person name="Schleicher M."/>
            <person name="Noegel A.A."/>
            <person name="Eichinger L."/>
            <person name="Gallinger C."/>
            <person name="Pawlowski J."/>
            <person name="Sierra R."/>
            <person name="Euteneuer U."/>
            <person name="Pillet L."/>
            <person name="Moustafa A."/>
            <person name="Platzer M."/>
            <person name="Groth M."/>
            <person name="Szafranski K."/>
            <person name="Schliwa M."/>
        </authorList>
    </citation>
    <scope>NUCLEOTIDE SEQUENCE [LARGE SCALE GENOMIC DNA]</scope>
</reference>
<dbReference type="GO" id="GO:0042054">
    <property type="term" value="F:histone methyltransferase activity"/>
    <property type="evidence" value="ECO:0007669"/>
    <property type="project" value="InterPro"/>
</dbReference>
<keyword evidence="4" id="KW-0489">Methyltransferase</keyword>
<comment type="subcellular location">
    <subcellularLocation>
        <location evidence="2">Chromosome</location>
    </subcellularLocation>
    <subcellularLocation>
        <location evidence="1">Nucleus</location>
    </subcellularLocation>
</comment>
<proteinExistence type="predicted"/>
<keyword evidence="7" id="KW-0539">Nucleus</keyword>
<dbReference type="PROSITE" id="PS51215">
    <property type="entry name" value="AWS"/>
    <property type="match status" value="1"/>
</dbReference>
<evidence type="ECO:0000256" key="1">
    <source>
        <dbReference type="ARBA" id="ARBA00004123"/>
    </source>
</evidence>
<dbReference type="InterPro" id="IPR006560">
    <property type="entry name" value="AWS_dom"/>
</dbReference>
<keyword evidence="11" id="KW-1185">Reference proteome</keyword>
<dbReference type="Pfam" id="PF17907">
    <property type="entry name" value="AWS"/>
    <property type="match status" value="1"/>
</dbReference>
<evidence type="ECO:0000256" key="2">
    <source>
        <dbReference type="ARBA" id="ARBA00004286"/>
    </source>
</evidence>
<feature type="domain" description="SET" evidence="8">
    <location>
        <begin position="65"/>
        <end position="197"/>
    </location>
</feature>
<dbReference type="EMBL" id="ASPP01006528">
    <property type="protein sequence ID" value="ETO28681.1"/>
    <property type="molecule type" value="Genomic_DNA"/>
</dbReference>
<sequence>NTYTCDMDKRPKAATHVIYCQCTASDKECCGDHCEHRRMKVECVNANCRCGDRCSNRRLQKRQWRKCEIKRNGKQHFGLYALQDIKCGELVIEFVGEVIDMYEQSKRRMKDEYNPPKQAGSLTPQKKETLQDSLIIRVVPIVNLKNGICILINGIDYYIDLKKKKKKSDVAVGEDLCIGIFAQRDIVCGEELTFAFDFERFNGTTQTCNCDVIPEQTCLHDKAFQQLSSNPMEDMHFSQEHIGPAQNIFPELPPDQSLYFQTHDPYPQLSDVALSYHPSSLPTGAGVGG</sequence>
<dbReference type="SMART" id="SM00317">
    <property type="entry name" value="SET"/>
    <property type="match status" value="1"/>
</dbReference>
<keyword evidence="3" id="KW-0158">Chromosome</keyword>
<dbReference type="Proteomes" id="UP000023152">
    <property type="component" value="Unassembled WGS sequence"/>
</dbReference>
<evidence type="ECO:0000259" key="9">
    <source>
        <dbReference type="PROSITE" id="PS51215"/>
    </source>
</evidence>
<evidence type="ECO:0000256" key="7">
    <source>
        <dbReference type="ARBA" id="ARBA00023242"/>
    </source>
</evidence>
<dbReference type="InterPro" id="IPR001214">
    <property type="entry name" value="SET_dom"/>
</dbReference>
<accession>X6NRM9</accession>
<dbReference type="AlphaFoldDB" id="X6NRM9"/>
<dbReference type="GO" id="GO:0005694">
    <property type="term" value="C:chromosome"/>
    <property type="evidence" value="ECO:0007669"/>
    <property type="project" value="UniProtKB-SubCell"/>
</dbReference>
<evidence type="ECO:0000256" key="3">
    <source>
        <dbReference type="ARBA" id="ARBA00022454"/>
    </source>
</evidence>
<gene>
    <name evidence="10" type="ORF">RFI_08449</name>
</gene>
<dbReference type="PANTHER" id="PTHR22884">
    <property type="entry name" value="SET DOMAIN PROTEINS"/>
    <property type="match status" value="1"/>
</dbReference>
<name>X6NRM9_RETFI</name>
<dbReference type="SUPFAM" id="SSF82199">
    <property type="entry name" value="SET domain"/>
    <property type="match status" value="1"/>
</dbReference>
<dbReference type="InterPro" id="IPR046341">
    <property type="entry name" value="SET_dom_sf"/>
</dbReference>
<keyword evidence="6" id="KW-0949">S-adenosyl-L-methionine</keyword>
<feature type="non-terminal residue" evidence="10">
    <location>
        <position position="1"/>
    </location>
</feature>
<feature type="domain" description="AWS" evidence="9">
    <location>
        <begin position="15"/>
        <end position="63"/>
    </location>
</feature>
<dbReference type="InterPro" id="IPR050777">
    <property type="entry name" value="SET2_Histone-Lys_MeTrsfase"/>
</dbReference>
<dbReference type="Pfam" id="PF00856">
    <property type="entry name" value="SET"/>
    <property type="match status" value="1"/>
</dbReference>
<dbReference type="SMART" id="SM00570">
    <property type="entry name" value="AWS"/>
    <property type="match status" value="1"/>
</dbReference>
<evidence type="ECO:0000256" key="4">
    <source>
        <dbReference type="ARBA" id="ARBA00022603"/>
    </source>
</evidence>
<evidence type="ECO:0000313" key="11">
    <source>
        <dbReference type="Proteomes" id="UP000023152"/>
    </source>
</evidence>
<organism evidence="10 11">
    <name type="scientific">Reticulomyxa filosa</name>
    <dbReference type="NCBI Taxonomy" id="46433"/>
    <lineage>
        <taxon>Eukaryota</taxon>
        <taxon>Sar</taxon>
        <taxon>Rhizaria</taxon>
        <taxon>Retaria</taxon>
        <taxon>Foraminifera</taxon>
        <taxon>Monothalamids</taxon>
        <taxon>Reticulomyxidae</taxon>
        <taxon>Reticulomyxa</taxon>
    </lineage>
</organism>
<keyword evidence="5" id="KW-0808">Transferase</keyword>
<dbReference type="GO" id="GO:0005634">
    <property type="term" value="C:nucleus"/>
    <property type="evidence" value="ECO:0007669"/>
    <property type="project" value="UniProtKB-SubCell"/>
</dbReference>
<evidence type="ECO:0000313" key="10">
    <source>
        <dbReference type="EMBL" id="ETO28681.1"/>
    </source>
</evidence>
<evidence type="ECO:0000259" key="8">
    <source>
        <dbReference type="PROSITE" id="PS50280"/>
    </source>
</evidence>
<dbReference type="GO" id="GO:0032259">
    <property type="term" value="P:methylation"/>
    <property type="evidence" value="ECO:0007669"/>
    <property type="project" value="UniProtKB-KW"/>
</dbReference>
<feature type="non-terminal residue" evidence="10">
    <location>
        <position position="289"/>
    </location>
</feature>